<protein>
    <submittedName>
        <fullName evidence="9">Protein WVD2-like 7 isoform X1</fullName>
    </submittedName>
</protein>
<dbReference type="GO" id="GO:0005874">
    <property type="term" value="C:microtubule"/>
    <property type="evidence" value="ECO:0007669"/>
    <property type="project" value="UniProtKB-KW"/>
</dbReference>
<dbReference type="InParanoid" id="A0A6I9RPW4"/>
<feature type="region of interest" description="Disordered" evidence="6">
    <location>
        <begin position="533"/>
        <end position="584"/>
    </location>
</feature>
<organism evidence="8 9">
    <name type="scientific">Elaeis guineensis var. tenera</name>
    <name type="common">Oil palm</name>
    <dbReference type="NCBI Taxonomy" id="51953"/>
    <lineage>
        <taxon>Eukaryota</taxon>
        <taxon>Viridiplantae</taxon>
        <taxon>Streptophyta</taxon>
        <taxon>Embryophyta</taxon>
        <taxon>Tracheophyta</taxon>
        <taxon>Spermatophyta</taxon>
        <taxon>Magnoliopsida</taxon>
        <taxon>Liliopsida</taxon>
        <taxon>Arecaceae</taxon>
        <taxon>Arecoideae</taxon>
        <taxon>Cocoseae</taxon>
        <taxon>Elaeidinae</taxon>
        <taxon>Elaeis</taxon>
    </lineage>
</organism>
<proteinExistence type="inferred from homology"/>
<feature type="compositionally biased region" description="Basic and acidic residues" evidence="6">
    <location>
        <begin position="573"/>
        <end position="584"/>
    </location>
</feature>
<dbReference type="Pfam" id="PF06886">
    <property type="entry name" value="TPX2"/>
    <property type="match status" value="2"/>
</dbReference>
<evidence type="ECO:0000256" key="1">
    <source>
        <dbReference type="ARBA" id="ARBA00004245"/>
    </source>
</evidence>
<evidence type="ECO:0000256" key="4">
    <source>
        <dbReference type="ARBA" id="ARBA00022701"/>
    </source>
</evidence>
<gene>
    <name evidence="9" type="primary">LOC105051344</name>
</gene>
<comment type="similarity">
    <text evidence="2">Belongs to the TPX2 family.</text>
</comment>
<reference evidence="9" key="1">
    <citation type="submission" date="2025-08" db="UniProtKB">
        <authorList>
            <consortium name="RefSeq"/>
        </authorList>
    </citation>
    <scope>IDENTIFICATION</scope>
</reference>
<dbReference type="PANTHER" id="PTHR47067">
    <property type="entry name" value="TPX2 (TARGETING PROTEIN FOR XKLP2) PROTEIN FAMILY-RELATED"/>
    <property type="match status" value="1"/>
</dbReference>
<dbReference type="RefSeq" id="XP_010930019.1">
    <property type="nucleotide sequence ID" value="XM_010931717.3"/>
</dbReference>
<evidence type="ECO:0000256" key="6">
    <source>
        <dbReference type="SAM" id="MobiDB-lite"/>
    </source>
</evidence>
<dbReference type="Proteomes" id="UP000504607">
    <property type="component" value="Chromosome 9"/>
</dbReference>
<evidence type="ECO:0000256" key="3">
    <source>
        <dbReference type="ARBA" id="ARBA00022490"/>
    </source>
</evidence>
<feature type="compositionally biased region" description="Basic and acidic residues" evidence="6">
    <location>
        <begin position="227"/>
        <end position="236"/>
    </location>
</feature>
<dbReference type="AlphaFoldDB" id="A0A6I9RPW4"/>
<keyword evidence="8" id="KW-1185">Reference proteome</keyword>
<feature type="region of interest" description="Disordered" evidence="6">
    <location>
        <begin position="1"/>
        <end position="22"/>
    </location>
</feature>
<keyword evidence="5" id="KW-0206">Cytoskeleton</keyword>
<dbReference type="InterPro" id="IPR027329">
    <property type="entry name" value="TPX2_C"/>
</dbReference>
<evidence type="ECO:0000256" key="5">
    <source>
        <dbReference type="ARBA" id="ARBA00023212"/>
    </source>
</evidence>
<evidence type="ECO:0000313" key="9">
    <source>
        <dbReference type="RefSeq" id="XP_010930019.1"/>
    </source>
</evidence>
<feature type="region of interest" description="Disordered" evidence="6">
    <location>
        <begin position="445"/>
        <end position="467"/>
    </location>
</feature>
<dbReference type="GeneID" id="105051344"/>
<dbReference type="InterPro" id="IPR044216">
    <property type="entry name" value="WDL7"/>
</dbReference>
<evidence type="ECO:0000256" key="2">
    <source>
        <dbReference type="ARBA" id="ARBA00005885"/>
    </source>
</evidence>
<evidence type="ECO:0000259" key="7">
    <source>
        <dbReference type="Pfam" id="PF06886"/>
    </source>
</evidence>
<feature type="compositionally biased region" description="Basic and acidic residues" evidence="6">
    <location>
        <begin position="100"/>
        <end position="134"/>
    </location>
</feature>
<keyword evidence="3" id="KW-0963">Cytoplasm</keyword>
<feature type="region of interest" description="Disordered" evidence="6">
    <location>
        <begin position="191"/>
        <end position="300"/>
    </location>
</feature>
<sequence>MGDSSCLLQDYSHAPEASNQDRDQVNLASALGGSISFGKYLSESLDWGKWSSFSHNRYLEEVEKYSKPGSVAQKKAYFEAHYKNMAARKSVSVLEHENAITTTAHEREANDGFSNDESHIDSSDPEVGSKEVRDIMTTSEAQEIATAAVDAGSSSSGGENHVAGTGQVEKAGQILEDEILKGSCSQIESSDIVEDVENQNKVSVIEPDTSSPSEKQPLKESFVTNKDSVDSVEMKSRGLVSKSSIRRSSRLPPSPATKLPFSPARTTPSIHRIKENNTTPSSARKRGMGSTETKKSTPKSLHMSINIIQYQGGATTTSESRCLSMLEKVANPKAAGVIPKASHECSHHFRTPTKASSNGVTKLVSLTPLSEHGRTKTPPEQSSFKKKIADLKLQTLSLDYPKSSSIKGHRQCSPLASSFSFKTQQRAEKRKELFHNLEDKFDKKGAKKLQLQETSKEKAESESRKLRQSLCFKARPLPEFYRNIEPPKIEKRKENDENELKKLHQSLCFKARPLPDFYHNIKPTKFDIKKIQLAQHQSPKHRRTSNSKADSELSNVPPSKPSFRSNRSISITEKNDHSETPTNL</sequence>
<feature type="domain" description="TPX2 C-terminal" evidence="7">
    <location>
        <begin position="419"/>
        <end position="487"/>
    </location>
</feature>
<evidence type="ECO:0000313" key="8">
    <source>
        <dbReference type="Proteomes" id="UP000504607"/>
    </source>
</evidence>
<feature type="compositionally biased region" description="Basic and acidic residues" evidence="6">
    <location>
        <begin position="454"/>
        <end position="465"/>
    </location>
</feature>
<comment type="subcellular location">
    <subcellularLocation>
        <location evidence="1">Cytoplasm</location>
        <location evidence="1">Cytoskeleton</location>
    </subcellularLocation>
</comment>
<dbReference type="KEGG" id="egu:105051344"/>
<keyword evidence="4" id="KW-0493">Microtubule</keyword>
<feature type="compositionally biased region" description="Polar residues" evidence="6">
    <location>
        <begin position="546"/>
        <end position="572"/>
    </location>
</feature>
<feature type="region of interest" description="Disordered" evidence="6">
    <location>
        <begin position="100"/>
        <end position="169"/>
    </location>
</feature>
<feature type="domain" description="TPX2 C-terminal" evidence="7">
    <location>
        <begin position="490"/>
        <end position="524"/>
    </location>
</feature>
<name>A0A6I9RPW4_ELAGV</name>
<accession>A0A6I9RPW4</accession>
<dbReference type="OrthoDB" id="758458at2759"/>
<dbReference type="PANTHER" id="PTHR47067:SF7">
    <property type="entry name" value="TPX2 (TARGETING PROTEIN FOR XKLP2) PROTEIN FAMILY"/>
    <property type="match status" value="1"/>
</dbReference>